<dbReference type="NCBIfam" id="NF033832">
    <property type="entry name" value="sce7726_fam"/>
    <property type="match status" value="1"/>
</dbReference>
<evidence type="ECO:0000313" key="1">
    <source>
        <dbReference type="EMBL" id="MFC0319889.1"/>
    </source>
</evidence>
<keyword evidence="2" id="KW-1185">Reference proteome</keyword>
<dbReference type="Proteomes" id="UP001589774">
    <property type="component" value="Unassembled WGS sequence"/>
</dbReference>
<dbReference type="EMBL" id="JBHLWO010000002">
    <property type="protein sequence ID" value="MFC0319889.1"/>
    <property type="molecule type" value="Genomic_DNA"/>
</dbReference>
<sequence length="249" mass="29276">MGKVDYTALAKSYNTLHYRQQLLQIVEACYGKCKTDGLSKYQLHLKINKALFSNYHGEESLKYKLATTFRKKGYVAAFEVRAKNSRADFVVINGDSKCFEVKSKIDTLRRLGKQSDDYHRIFEYNTVVIDAKHLRETECLVPAHYGIWYFEGKKRVEYRSAIKSPYLNPLAQLEVLTKKERLSLFKTAVYTEIMGEYTAQEINERLKIALKKRYEARWSFVLAHWKHILPIDLQFFFNTNVDPLLIYQD</sequence>
<reference evidence="1 2" key="1">
    <citation type="submission" date="2024-09" db="EMBL/GenBank/DDBJ databases">
        <authorList>
            <person name="Sun Q."/>
            <person name="Mori K."/>
        </authorList>
    </citation>
    <scope>NUCLEOTIDE SEQUENCE [LARGE SCALE GENOMIC DNA]</scope>
    <source>
        <strain evidence="1 2">CCM 7765</strain>
    </source>
</reference>
<proteinExistence type="predicted"/>
<organism evidence="1 2">
    <name type="scientific">Olivibacter oleidegradans</name>
    <dbReference type="NCBI Taxonomy" id="760123"/>
    <lineage>
        <taxon>Bacteria</taxon>
        <taxon>Pseudomonadati</taxon>
        <taxon>Bacteroidota</taxon>
        <taxon>Sphingobacteriia</taxon>
        <taxon>Sphingobacteriales</taxon>
        <taxon>Sphingobacteriaceae</taxon>
        <taxon>Olivibacter</taxon>
    </lineage>
</organism>
<dbReference type="RefSeq" id="WP_130855490.1">
    <property type="nucleotide sequence ID" value="NZ_JBHLWO010000002.1"/>
</dbReference>
<protein>
    <submittedName>
        <fullName evidence="1">Sce7726 family protein</fullName>
    </submittedName>
</protein>
<evidence type="ECO:0000313" key="2">
    <source>
        <dbReference type="Proteomes" id="UP001589774"/>
    </source>
</evidence>
<name>A0ABV6HMS2_9SPHI</name>
<gene>
    <name evidence="1" type="ORF">ACFFI0_16315</name>
</gene>
<comment type="caution">
    <text evidence="1">The sequence shown here is derived from an EMBL/GenBank/DDBJ whole genome shotgun (WGS) entry which is preliminary data.</text>
</comment>
<accession>A0ABV6HMS2</accession>
<dbReference type="InterPro" id="IPR047729">
    <property type="entry name" value="Sce7726-like"/>
</dbReference>